<feature type="transmembrane region" description="Helical" evidence="1">
    <location>
        <begin position="12"/>
        <end position="34"/>
    </location>
</feature>
<keyword evidence="1" id="KW-0812">Transmembrane</keyword>
<dbReference type="Proteomes" id="UP000318833">
    <property type="component" value="Unassembled WGS sequence"/>
</dbReference>
<feature type="transmembrane region" description="Helical" evidence="1">
    <location>
        <begin position="54"/>
        <end position="73"/>
    </location>
</feature>
<dbReference type="AlphaFoldDB" id="A0A554VC92"/>
<evidence type="ECO:0000313" key="2">
    <source>
        <dbReference type="EMBL" id="TSE04287.1"/>
    </source>
</evidence>
<organism evidence="2 3">
    <name type="scientific">Aquimarina algiphila</name>
    <dbReference type="NCBI Taxonomy" id="2047982"/>
    <lineage>
        <taxon>Bacteria</taxon>
        <taxon>Pseudomonadati</taxon>
        <taxon>Bacteroidota</taxon>
        <taxon>Flavobacteriia</taxon>
        <taxon>Flavobacteriales</taxon>
        <taxon>Flavobacteriaceae</taxon>
        <taxon>Aquimarina</taxon>
    </lineage>
</organism>
<gene>
    <name evidence="2" type="ORF">FOF46_26895</name>
</gene>
<dbReference type="EMBL" id="VLNR01000084">
    <property type="protein sequence ID" value="TSE04287.1"/>
    <property type="molecule type" value="Genomic_DNA"/>
</dbReference>
<proteinExistence type="predicted"/>
<feature type="transmembrane region" description="Helical" evidence="1">
    <location>
        <begin position="85"/>
        <end position="107"/>
    </location>
</feature>
<reference evidence="2 3" key="1">
    <citation type="submission" date="2019-07" db="EMBL/GenBank/DDBJ databases">
        <title>The draft genome sequence of Aquimarina algiphila M91.</title>
        <authorList>
            <person name="Meng X."/>
        </authorList>
    </citation>
    <scope>NUCLEOTIDE SEQUENCE [LARGE SCALE GENOMIC DNA]</scope>
    <source>
        <strain evidence="2 3">M91</strain>
    </source>
</reference>
<feature type="transmembrane region" description="Helical" evidence="1">
    <location>
        <begin position="119"/>
        <end position="141"/>
    </location>
</feature>
<dbReference type="RefSeq" id="WP_143918619.1">
    <property type="nucleotide sequence ID" value="NZ_CANMIK010000017.1"/>
</dbReference>
<evidence type="ECO:0000256" key="1">
    <source>
        <dbReference type="SAM" id="Phobius"/>
    </source>
</evidence>
<evidence type="ECO:0000313" key="3">
    <source>
        <dbReference type="Proteomes" id="UP000318833"/>
    </source>
</evidence>
<protein>
    <submittedName>
        <fullName evidence="2">Uncharacterized protein</fullName>
    </submittedName>
</protein>
<comment type="caution">
    <text evidence="2">The sequence shown here is derived from an EMBL/GenBank/DDBJ whole genome shotgun (WGS) entry which is preliminary data.</text>
</comment>
<keyword evidence="3" id="KW-1185">Reference proteome</keyword>
<keyword evidence="1" id="KW-0472">Membrane</keyword>
<dbReference type="OrthoDB" id="1118393at2"/>
<name>A0A554VC92_9FLAO</name>
<accession>A0A554VC92</accession>
<sequence length="204" mass="24525">MFLSNPFPYSTSFRNHFLIASILSFIVVFILVFLQPFGSNNFSNPYKNLYFIRYEWICFIVYIFFHLLSKWYYESFKIWKWVEELFFCILYLSVAITLAFIYTEVIINKSPEHLTLSLFLFWFKHMFLGFGLILFVLALFFRHRYASKKNIIKDYVFSTIENEESKKKTILLQGTMKKEILEVVTSQVVYVKSEDNYVTRCAFS</sequence>
<keyword evidence="1" id="KW-1133">Transmembrane helix</keyword>